<organism evidence="2 3">
    <name type="scientific">Methylobrevis albus</name>
    <dbReference type="NCBI Taxonomy" id="2793297"/>
    <lineage>
        <taxon>Bacteria</taxon>
        <taxon>Pseudomonadati</taxon>
        <taxon>Pseudomonadota</taxon>
        <taxon>Alphaproteobacteria</taxon>
        <taxon>Hyphomicrobiales</taxon>
        <taxon>Pleomorphomonadaceae</taxon>
        <taxon>Methylobrevis</taxon>
    </lineage>
</organism>
<keyword evidence="3" id="KW-1185">Reference proteome</keyword>
<evidence type="ECO:0000313" key="3">
    <source>
        <dbReference type="Proteomes" id="UP000631694"/>
    </source>
</evidence>
<dbReference type="PIRSF" id="PIRSF032025">
    <property type="entry name" value="UCP032025"/>
    <property type="match status" value="1"/>
</dbReference>
<dbReference type="Pfam" id="PF07370">
    <property type="entry name" value="DUF1489"/>
    <property type="match status" value="1"/>
</dbReference>
<evidence type="ECO:0000256" key="1">
    <source>
        <dbReference type="SAM" id="MobiDB-lite"/>
    </source>
</evidence>
<sequence length="144" mass="16390">MTLHLIKLCVGADSVEDLQAWVDERMAVRRRTGRPEEQIHTTRMMPKRAAEILDGGSLYWVIKGGVQVRQRLLDIRPVTGDDGISRCDLVLEPVLTLTAIQPKRPFQGWRYYEPKDAPRDLELRGDGEEMPPEMRKALGDLGLL</sequence>
<dbReference type="Proteomes" id="UP000631694">
    <property type="component" value="Unassembled WGS sequence"/>
</dbReference>
<gene>
    <name evidence="2" type="ORF">I5731_02065</name>
</gene>
<dbReference type="EMBL" id="JADZLT010000039">
    <property type="protein sequence ID" value="MBH0236597.1"/>
    <property type="molecule type" value="Genomic_DNA"/>
</dbReference>
<accession>A0A931HY53</accession>
<reference evidence="2" key="1">
    <citation type="submission" date="2020-12" db="EMBL/GenBank/DDBJ databases">
        <title>Methylobrevis albus sp. nov., isolated from fresh water lack sediment.</title>
        <authorList>
            <person name="Zou Q."/>
        </authorList>
    </citation>
    <scope>NUCLEOTIDE SEQUENCE</scope>
    <source>
        <strain evidence="2">L22</strain>
    </source>
</reference>
<comment type="caution">
    <text evidence="2">The sequence shown here is derived from an EMBL/GenBank/DDBJ whole genome shotgun (WGS) entry which is preliminary data.</text>
</comment>
<feature type="region of interest" description="Disordered" evidence="1">
    <location>
        <begin position="122"/>
        <end position="144"/>
    </location>
</feature>
<dbReference type="AlphaFoldDB" id="A0A931HY53"/>
<name>A0A931HY53_9HYPH</name>
<feature type="compositionally biased region" description="Basic and acidic residues" evidence="1">
    <location>
        <begin position="122"/>
        <end position="138"/>
    </location>
</feature>
<dbReference type="RefSeq" id="WP_197309721.1">
    <property type="nucleotide sequence ID" value="NZ_JADZLT010000039.1"/>
</dbReference>
<dbReference type="InterPro" id="IPR008320">
    <property type="entry name" value="UCP032025"/>
</dbReference>
<proteinExistence type="predicted"/>
<protein>
    <submittedName>
        <fullName evidence="2">DUF1489 domain-containing protein</fullName>
    </submittedName>
</protein>
<evidence type="ECO:0000313" key="2">
    <source>
        <dbReference type="EMBL" id="MBH0236597.1"/>
    </source>
</evidence>